<dbReference type="InterPro" id="IPR015798">
    <property type="entry name" value="Cu_amine_oxidase_C"/>
</dbReference>
<feature type="active site" description="Schiff-base intermediate with substrate; via topaquinone" evidence="8">
    <location>
        <position position="574"/>
    </location>
</feature>
<dbReference type="Gene3D" id="3.10.450.40">
    <property type="match status" value="2"/>
</dbReference>
<dbReference type="Gene3D" id="2.70.98.20">
    <property type="entry name" value="Copper amine oxidase, catalytic domain"/>
    <property type="match status" value="1"/>
</dbReference>
<evidence type="ECO:0000256" key="7">
    <source>
        <dbReference type="ARBA" id="ARBA00035112"/>
    </source>
</evidence>
<dbReference type="EMBL" id="JASAOK010000001">
    <property type="protein sequence ID" value="KAK6226488.1"/>
    <property type="molecule type" value="Genomic_DNA"/>
</dbReference>
<evidence type="ECO:0000256" key="1">
    <source>
        <dbReference type="ARBA" id="ARBA00001935"/>
    </source>
</evidence>
<reference evidence="15 16" key="1">
    <citation type="submission" date="2023-04" db="EMBL/GenBank/DDBJ databases">
        <title>Colletotrichum tabacum stain YC1 causing leaf anthracnose on Nicotiana tabacum(L.) cv.</title>
        <authorList>
            <person name="Ji Z."/>
            <person name="Wang M."/>
            <person name="Zhang J."/>
            <person name="Wang N."/>
            <person name="Zhou Z."/>
        </authorList>
    </citation>
    <scope>NUCLEOTIDE SEQUENCE [LARGE SCALE GENOMIC DNA]</scope>
    <source>
        <strain evidence="15 16">YC1</strain>
    </source>
</reference>
<feature type="modified residue" description="2',4',5'-topaquinone" evidence="9">
    <location>
        <position position="574"/>
    </location>
</feature>
<keyword evidence="11" id="KW-0472">Membrane</keyword>
<organism evidence="15 16">
    <name type="scientific">Colletotrichum tabaci</name>
    <dbReference type="NCBI Taxonomy" id="1209068"/>
    <lineage>
        <taxon>Eukaryota</taxon>
        <taxon>Fungi</taxon>
        <taxon>Dikarya</taxon>
        <taxon>Ascomycota</taxon>
        <taxon>Pezizomycotina</taxon>
        <taxon>Sordariomycetes</taxon>
        <taxon>Hypocreomycetidae</taxon>
        <taxon>Glomerellales</taxon>
        <taxon>Glomerellaceae</taxon>
        <taxon>Colletotrichum</taxon>
        <taxon>Colletotrichum destructivum species complex</taxon>
    </lineage>
</organism>
<dbReference type="InterPro" id="IPR016182">
    <property type="entry name" value="Cu_amine_oxidase_N-reg"/>
</dbReference>
<dbReference type="SUPFAM" id="SSF49998">
    <property type="entry name" value="Amine oxidase catalytic domain"/>
    <property type="match status" value="1"/>
</dbReference>
<evidence type="ECO:0000313" key="16">
    <source>
        <dbReference type="Proteomes" id="UP001327957"/>
    </source>
</evidence>
<dbReference type="Pfam" id="PF11807">
    <property type="entry name" value="UstYa"/>
    <property type="match status" value="1"/>
</dbReference>
<evidence type="ECO:0000256" key="5">
    <source>
        <dbReference type="ARBA" id="ARBA00023002"/>
    </source>
</evidence>
<evidence type="ECO:0000256" key="2">
    <source>
        <dbReference type="ARBA" id="ARBA00007983"/>
    </source>
</evidence>
<comment type="cofactor">
    <cofactor evidence="10">
        <name>Cu cation</name>
        <dbReference type="ChEBI" id="CHEBI:23378"/>
    </cofactor>
    <text evidence="10">Contains 1 topaquinone per subunit.</text>
</comment>
<keyword evidence="5 10" id="KW-0560">Oxidoreductase</keyword>
<evidence type="ECO:0000256" key="11">
    <source>
        <dbReference type="SAM" id="Phobius"/>
    </source>
</evidence>
<evidence type="ECO:0000259" key="13">
    <source>
        <dbReference type="Pfam" id="PF09248"/>
    </source>
</evidence>
<dbReference type="GO" id="GO:0009308">
    <property type="term" value="P:amine metabolic process"/>
    <property type="evidence" value="ECO:0007669"/>
    <property type="project" value="UniProtKB-UniRule"/>
</dbReference>
<dbReference type="InterPro" id="IPR022045">
    <property type="entry name" value="TcdB_toxin_mid/N"/>
</dbReference>
<feature type="domain" description="Copper amine oxidase catalytic" evidence="12">
    <location>
        <begin position="418"/>
        <end position="685"/>
    </location>
</feature>
<comment type="similarity">
    <text evidence="7">Belongs to the ustYa family.</text>
</comment>
<protein>
    <recommendedName>
        <fullName evidence="10">Amine oxidase</fullName>
        <ecNumber evidence="10">1.4.3.-</ecNumber>
    </recommendedName>
</protein>
<dbReference type="GO" id="GO:0008131">
    <property type="term" value="F:primary methylamine oxidase activity"/>
    <property type="evidence" value="ECO:0007669"/>
    <property type="project" value="InterPro"/>
</dbReference>
<comment type="caution">
    <text evidence="15">The sequence shown here is derived from an EMBL/GenBank/DDBJ whole genome shotgun (WGS) entry which is preliminary data.</text>
</comment>
<dbReference type="GO" id="GO:0005886">
    <property type="term" value="C:plasma membrane"/>
    <property type="evidence" value="ECO:0007669"/>
    <property type="project" value="TreeGrafter"/>
</dbReference>
<feature type="domain" description="Insecticide toxin TcdB middle/N-terminal" evidence="14">
    <location>
        <begin position="1017"/>
        <end position="1139"/>
    </location>
</feature>
<sequence length="1283" mass="141213">MQPLTPRYTAVAHSSDDEVAFECDGTEKLRELGTGSRATLYNSKNIRLLLVLLVGINIVISVFSAISLNRARKLENCQKDNGHNDYRRPDLNADLKIISAFSPIFDDLDFNPTFRTFNGKLRDNSSIWRQPPSKEVDAAWDYISTEGQEVITVSSATLEKSGKNPAKCVKAPPSWGEGTDAYVAQIDAGPFDNFILVTEALRPNKTDAVEFLSNNGLAPPRFARVTVKRNSANPPDISEYVVGPISDSVEPTMKPLTFIYNSGRSTTANPAADVAALSMWIDKVANDVEDIVQDLLGRPVESLEDAKPMDFEATSHDQVSFESGRTMRWVTFYPVSNAPTLLPQGLYFKADTTGRNSETWRIVLWSYNGVTYEGTEAFRRAWEASDLKTAEKNLDGIWTQLDPDLPPESDDYSPNAPPQVIQPGPSRIHLDEKESYVSWMGFTFNFAFSQVNGVALYDIRLDGERVMYELSLQEAMAHYAGNDPFQSSTAFLDSLYGIGTQTGELIPGFDCPDYAHFLDLSYHRMERTHFRKGALCIFEMPTDSPLQRHSRGRTYNSFTNSIFIFRTVTVVGNYDYLVDYIMYLDGSIEIKMRASGYIQGAFYLNNTGYGYRVHDALSSSIHDHVINFKADLDVANSSKNSLTNMTVAKKDVEYPWLPSGPRHTMVLERSVLQEETALNWPPNSASIHLKMLITTVAWSFFAVCGFSLALPSRQANGNVLEIRASKDVNPNAVTGTTCLDKNVKIDTHDLNVATLAICGGIQGAIQKCGGAPKSTTGQSGTAKFTLDPTVAGATINVSKGRWEGHSDRFVDLDSNGHLNLVHADAHGRLQGYYERESCDAWIEYSDFPETLTVGALSDSVLAIDLTGDGQADPLCAAGDSHEPRWQQALGKKGTLGAHHTLNEVNPTRRPRILHGPSAQTIVADMMGDGLSDLVKVSAGKIAYWPDHVYGAFGDAIEMGNCPRLADPGSFDAERRRLMDVEGRGTANMLYILPGGGARLFYNLAGNAWSDAVFIPTLPAMTSPSNIFLLDILGRGTACLCWADASSSSDQTEIRYLDLMGSVIPHLLEQYGNGLGAVTSLDCDPLTRFYFADAAAGKPWSTRIPFPVQCVSQVEVTDGITGNSNTTRYAYQNGIYDPFEIVFARVYATPETLTKFRFSVGLSLHVDERRHLTAPKISSALHMLANEDSRDVLVALKGKTSPHGDVLLEGSPSEERTFFMDVSLATKLVEGKQQTFSVVERSHSLVFTKQLLSKLRVGIAQFSVPKTVEDMMSDGGYEEIDGCL</sequence>
<dbReference type="Pfam" id="PF09248">
    <property type="entry name" value="DUF1965"/>
    <property type="match status" value="1"/>
</dbReference>
<dbReference type="GO" id="GO:0005507">
    <property type="term" value="F:copper ion binding"/>
    <property type="evidence" value="ECO:0007669"/>
    <property type="project" value="InterPro"/>
</dbReference>
<gene>
    <name evidence="15" type="ORF">QIS74_00043</name>
</gene>
<dbReference type="Pfam" id="PF12256">
    <property type="entry name" value="TcdB_toxin_midN"/>
    <property type="match status" value="1"/>
</dbReference>
<evidence type="ECO:0000256" key="6">
    <source>
        <dbReference type="ARBA" id="ARBA00023008"/>
    </source>
</evidence>
<name>A0AAV9TTV3_9PEZI</name>
<keyword evidence="6 10" id="KW-0186">Copper</keyword>
<dbReference type="EC" id="1.4.3.-" evidence="10"/>
<dbReference type="Pfam" id="PF01179">
    <property type="entry name" value="Cu_amine_oxid"/>
    <property type="match status" value="1"/>
</dbReference>
<dbReference type="PANTHER" id="PTHR10638:SF20">
    <property type="entry name" value="AMINE OXIDASE"/>
    <property type="match status" value="1"/>
</dbReference>
<feature type="transmembrane region" description="Helical" evidence="11">
    <location>
        <begin position="46"/>
        <end position="66"/>
    </location>
</feature>
<feature type="domain" description="DUF1965" evidence="13">
    <location>
        <begin position="340"/>
        <end position="402"/>
    </location>
</feature>
<dbReference type="InterPro" id="IPR015328">
    <property type="entry name" value="DUF1965"/>
</dbReference>
<dbReference type="PRINTS" id="PR00766">
    <property type="entry name" value="CUDAOXIDASE"/>
</dbReference>
<evidence type="ECO:0000256" key="9">
    <source>
        <dbReference type="PIRSR" id="PIRSR600269-51"/>
    </source>
</evidence>
<dbReference type="SUPFAM" id="SSF54416">
    <property type="entry name" value="Amine oxidase N-terminal region"/>
    <property type="match status" value="2"/>
</dbReference>
<comment type="similarity">
    <text evidence="2 10">Belongs to the copper/topaquinone oxidase family.</text>
</comment>
<dbReference type="GO" id="GO:0043386">
    <property type="term" value="P:mycotoxin biosynthetic process"/>
    <property type="evidence" value="ECO:0007669"/>
    <property type="project" value="InterPro"/>
</dbReference>
<evidence type="ECO:0000256" key="8">
    <source>
        <dbReference type="PIRSR" id="PIRSR600269-50"/>
    </source>
</evidence>
<dbReference type="InterPro" id="IPR028994">
    <property type="entry name" value="Integrin_alpha_N"/>
</dbReference>
<evidence type="ECO:0000256" key="4">
    <source>
        <dbReference type="ARBA" id="ARBA00022772"/>
    </source>
</evidence>
<comment type="cofactor">
    <cofactor evidence="1">
        <name>Cu cation</name>
        <dbReference type="ChEBI" id="CHEBI:23378"/>
    </cofactor>
</comment>
<dbReference type="InterPro" id="IPR036460">
    <property type="entry name" value="Cu_amine_oxidase_C_sf"/>
</dbReference>
<evidence type="ECO:0000259" key="12">
    <source>
        <dbReference type="Pfam" id="PF01179"/>
    </source>
</evidence>
<dbReference type="Proteomes" id="UP001327957">
    <property type="component" value="Unassembled WGS sequence"/>
</dbReference>
<evidence type="ECO:0000256" key="10">
    <source>
        <dbReference type="RuleBase" id="RU000672"/>
    </source>
</evidence>
<evidence type="ECO:0000259" key="14">
    <source>
        <dbReference type="Pfam" id="PF12256"/>
    </source>
</evidence>
<proteinExistence type="inferred from homology"/>
<keyword evidence="11" id="KW-0812">Transmembrane</keyword>
<comment type="PTM">
    <text evidence="9 10">Topaquinone (TPQ) is generated by copper-dependent autoxidation of a specific tyrosyl residue.</text>
</comment>
<keyword evidence="3 10" id="KW-0479">Metal-binding</keyword>
<evidence type="ECO:0000313" key="15">
    <source>
        <dbReference type="EMBL" id="KAK6226488.1"/>
    </source>
</evidence>
<dbReference type="InterPro" id="IPR021765">
    <property type="entry name" value="UstYa-like"/>
</dbReference>
<keyword evidence="4 8" id="KW-0801">TPQ</keyword>
<accession>A0AAV9TTV3</accession>
<keyword evidence="16" id="KW-1185">Reference proteome</keyword>
<keyword evidence="11" id="KW-1133">Transmembrane helix</keyword>
<dbReference type="SUPFAM" id="SSF69318">
    <property type="entry name" value="Integrin alpha N-terminal domain"/>
    <property type="match status" value="1"/>
</dbReference>
<feature type="active site" description="Proton acceptor" evidence="8">
    <location>
        <position position="493"/>
    </location>
</feature>
<dbReference type="PANTHER" id="PTHR10638">
    <property type="entry name" value="COPPER AMINE OXIDASE"/>
    <property type="match status" value="1"/>
</dbReference>
<dbReference type="GO" id="GO:0048038">
    <property type="term" value="F:quinone binding"/>
    <property type="evidence" value="ECO:0007669"/>
    <property type="project" value="InterPro"/>
</dbReference>
<dbReference type="InterPro" id="IPR000269">
    <property type="entry name" value="Cu_amine_oxidase"/>
</dbReference>
<evidence type="ECO:0000256" key="3">
    <source>
        <dbReference type="ARBA" id="ARBA00022723"/>
    </source>
</evidence>